<evidence type="ECO:0000256" key="1">
    <source>
        <dbReference type="ARBA" id="ARBA00007430"/>
    </source>
</evidence>
<keyword evidence="4" id="KW-1185">Reference proteome</keyword>
<organism evidence="3 4">
    <name type="scientific">Dyadobacter flavalbus</name>
    <dbReference type="NCBI Taxonomy" id="2579942"/>
    <lineage>
        <taxon>Bacteria</taxon>
        <taxon>Pseudomonadati</taxon>
        <taxon>Bacteroidota</taxon>
        <taxon>Cytophagia</taxon>
        <taxon>Cytophagales</taxon>
        <taxon>Spirosomataceae</taxon>
        <taxon>Dyadobacter</taxon>
    </lineage>
</organism>
<dbReference type="RefSeq" id="WP_139011700.1">
    <property type="nucleotide sequence ID" value="NZ_VBSN01000027.1"/>
</dbReference>
<accession>A0A5M8R065</accession>
<dbReference type="NCBIfam" id="TIGR03589">
    <property type="entry name" value="PseB"/>
    <property type="match status" value="1"/>
</dbReference>
<comment type="similarity">
    <text evidence="1">Belongs to the polysaccharide synthase family.</text>
</comment>
<evidence type="ECO:0000313" key="4">
    <source>
        <dbReference type="Proteomes" id="UP000323994"/>
    </source>
</evidence>
<dbReference type="PANTHER" id="PTHR43318:SF2">
    <property type="entry name" value="UDP-N-ACETYLGLUCOSAMINE 4,6-DEHYDRATASE (INVERTING)"/>
    <property type="match status" value="1"/>
</dbReference>
<dbReference type="Pfam" id="PF02719">
    <property type="entry name" value="Polysacc_synt_2"/>
    <property type="match status" value="1"/>
</dbReference>
<dbReference type="Proteomes" id="UP000323994">
    <property type="component" value="Unassembled WGS sequence"/>
</dbReference>
<dbReference type="OrthoDB" id="9803111at2"/>
<dbReference type="InterPro" id="IPR051203">
    <property type="entry name" value="Polysaccharide_Synthase-Rel"/>
</dbReference>
<evidence type="ECO:0000259" key="2">
    <source>
        <dbReference type="Pfam" id="PF02719"/>
    </source>
</evidence>
<dbReference type="InterPro" id="IPR003869">
    <property type="entry name" value="Polysac_CapD-like"/>
</dbReference>
<keyword evidence="3" id="KW-0456">Lyase</keyword>
<feature type="domain" description="Polysaccharide biosynthesis protein CapD-like" evidence="2">
    <location>
        <begin position="9"/>
        <end position="283"/>
    </location>
</feature>
<dbReference type="Gene3D" id="3.40.50.720">
    <property type="entry name" value="NAD(P)-binding Rossmann-like Domain"/>
    <property type="match status" value="1"/>
</dbReference>
<proteinExistence type="inferred from homology"/>
<sequence>MLDLTGKSILITGGTGSLGKALTATIFKRWPNVKRLVILSRDEQKQFQMAQEYTPEKYPQIRFFIGDVRDEERLRRAFKGIDFVIHAAAMKHVPIAEYNPSECVKTNINGAQNVINAALDTEVSHVVALSTDKAAAPINLYGATKLTSDKLFIAANNIRGQNPIKFSVVRYGNVMGSNGSVIPFFINKKKEGVLPITVESMTRFNISLQGGVDMVLHALETAWGGELFVPKIPSYNILDIAKAIGPECEHRVIGIRPGEKIHEEMITTSDSFFTYDLGKYYAIVPQTPTWSISDFVSHFNAKKVPDGFSYNSGNNTEWETVESLRALIVEHVDPDFTV</sequence>
<dbReference type="InterPro" id="IPR020025">
    <property type="entry name" value="PseB"/>
</dbReference>
<reference evidence="3 4" key="1">
    <citation type="submission" date="2019-05" db="EMBL/GenBank/DDBJ databases">
        <authorList>
            <person name="Qu J.-H."/>
        </authorList>
    </citation>
    <scope>NUCLEOTIDE SEQUENCE [LARGE SCALE GENOMIC DNA]</scope>
    <source>
        <strain evidence="3 4">NS28</strain>
    </source>
</reference>
<dbReference type="InterPro" id="IPR036291">
    <property type="entry name" value="NAD(P)-bd_dom_sf"/>
</dbReference>
<dbReference type="AlphaFoldDB" id="A0A5M8R065"/>
<dbReference type="PANTHER" id="PTHR43318">
    <property type="entry name" value="UDP-N-ACETYLGLUCOSAMINE 4,6-DEHYDRATASE"/>
    <property type="match status" value="1"/>
</dbReference>
<dbReference type="EMBL" id="VBSN01000027">
    <property type="protein sequence ID" value="KAA6440710.1"/>
    <property type="molecule type" value="Genomic_DNA"/>
</dbReference>
<evidence type="ECO:0000313" key="3">
    <source>
        <dbReference type="EMBL" id="KAA6440710.1"/>
    </source>
</evidence>
<dbReference type="EC" id="4.2.1.115" evidence="3"/>
<dbReference type="SUPFAM" id="SSF51735">
    <property type="entry name" value="NAD(P)-binding Rossmann-fold domains"/>
    <property type="match status" value="1"/>
</dbReference>
<dbReference type="CDD" id="cd05237">
    <property type="entry name" value="UDP_invert_4-6DH_SDR_e"/>
    <property type="match status" value="1"/>
</dbReference>
<dbReference type="GO" id="GO:0016829">
    <property type="term" value="F:lyase activity"/>
    <property type="evidence" value="ECO:0007669"/>
    <property type="project" value="UniProtKB-KW"/>
</dbReference>
<name>A0A5M8R065_9BACT</name>
<protein>
    <submittedName>
        <fullName evidence="3">UDP-N-acetylglucosamine 4,6-dehydratase (Inverting)</fullName>
        <ecNumber evidence="3">4.2.1.115</ecNumber>
    </submittedName>
</protein>
<comment type="caution">
    <text evidence="3">The sequence shown here is derived from an EMBL/GenBank/DDBJ whole genome shotgun (WGS) entry which is preliminary data.</text>
</comment>
<gene>
    <name evidence="3" type="primary">pseB</name>
    <name evidence="3" type="ORF">FEM33_09050</name>
</gene>